<sequence length="390" mass="42567">MNTSTSASVREAQQAFLGLLAQPLVTPATNRVLHRHVLRHQRQITEHARRAGYRIQRVGRAVRLIRVPIAGTVTAPPRPADAPGRRLLSLACCLAACCEEISGTVTLQRLSDMVRDLTSAPGVTVTGYDPEQKPQRRLLRDAAALLARWGVLRRRTSDEKMLYDWTEDGAGPGAGYEVDRDALLLLTSPDVLAAAVQPQDTDTDAEQIAATRTVRQLRALLETPVVIYADFDEQDADALRKARGLRTADLAQMTGGTVEARAEGLVLVLPEDPDRSPTVADWPRARAADWVALLMADLAGRHGTRTASGTVVLTDRQVDEVVEDLIGWRGEYMSKDQKTVPGTVRVDAETILTELGLLRVGPGQSWTLSPAAGRYRDPDVTLIDPSETTR</sequence>
<reference evidence="1 2" key="1">
    <citation type="submission" date="2020-02" db="EMBL/GenBank/DDBJ databases">
        <title>Draft Genome Sequence of Verrucosispora sp. Strain CWR15, Isolated from Gulf of Mexico Sponge.</title>
        <authorList>
            <person name="Kennedy S.J."/>
            <person name="Cella E."/>
            <person name="Azarian T."/>
            <person name="Baker B.J."/>
            <person name="Shaw L.N."/>
        </authorList>
    </citation>
    <scope>NUCLEOTIDE SEQUENCE [LARGE SCALE GENOMIC DNA]</scope>
    <source>
        <strain evidence="1 2">CWR15</strain>
    </source>
</reference>
<protein>
    <submittedName>
        <fullName evidence="1">TIGR02678 family protein</fullName>
    </submittedName>
</protein>
<evidence type="ECO:0000313" key="1">
    <source>
        <dbReference type="EMBL" id="NGM14192.1"/>
    </source>
</evidence>
<dbReference type="AlphaFoldDB" id="A0A6M1L1I7"/>
<name>A0A6M1L1I7_9ACTN</name>
<dbReference type="InterPro" id="IPR013494">
    <property type="entry name" value="CHP02678"/>
</dbReference>
<dbReference type="Pfam" id="PF09661">
    <property type="entry name" value="DUF2398"/>
    <property type="match status" value="1"/>
</dbReference>
<evidence type="ECO:0000313" key="2">
    <source>
        <dbReference type="Proteomes" id="UP000478148"/>
    </source>
</evidence>
<dbReference type="EMBL" id="SAIY01000005">
    <property type="protein sequence ID" value="NGM14192.1"/>
    <property type="molecule type" value="Genomic_DNA"/>
</dbReference>
<organism evidence="1 2">
    <name type="scientific">Verrucosispora sioxanthis</name>
    <dbReference type="NCBI Taxonomy" id="2499994"/>
    <lineage>
        <taxon>Bacteria</taxon>
        <taxon>Bacillati</taxon>
        <taxon>Actinomycetota</taxon>
        <taxon>Actinomycetes</taxon>
        <taxon>Micromonosporales</taxon>
        <taxon>Micromonosporaceae</taxon>
        <taxon>Micromonospora</taxon>
    </lineage>
</organism>
<comment type="caution">
    <text evidence="1">The sequence shown here is derived from an EMBL/GenBank/DDBJ whole genome shotgun (WGS) entry which is preliminary data.</text>
</comment>
<keyword evidence="2" id="KW-1185">Reference proteome</keyword>
<gene>
    <name evidence="1" type="ORF">ENC19_16695</name>
</gene>
<accession>A0A6M1L1I7</accession>
<proteinExistence type="predicted"/>
<dbReference type="Proteomes" id="UP000478148">
    <property type="component" value="Unassembled WGS sequence"/>
</dbReference>
<dbReference type="RefSeq" id="WP_164448089.1">
    <property type="nucleotide sequence ID" value="NZ_SAIY01000005.1"/>
</dbReference>